<organism evidence="2 3">
    <name type="scientific">Steinernema carpocapsae</name>
    <name type="common">Entomopathogenic nematode</name>
    <dbReference type="NCBI Taxonomy" id="34508"/>
    <lineage>
        <taxon>Eukaryota</taxon>
        <taxon>Metazoa</taxon>
        <taxon>Ecdysozoa</taxon>
        <taxon>Nematoda</taxon>
        <taxon>Chromadorea</taxon>
        <taxon>Rhabditida</taxon>
        <taxon>Tylenchina</taxon>
        <taxon>Panagrolaimomorpha</taxon>
        <taxon>Strongyloidoidea</taxon>
        <taxon>Steinernematidae</taxon>
        <taxon>Steinernema</taxon>
    </lineage>
</organism>
<evidence type="ECO:0000313" key="3">
    <source>
        <dbReference type="Proteomes" id="UP000298663"/>
    </source>
</evidence>
<reference evidence="2 3" key="2">
    <citation type="journal article" date="2019" name="G3 (Bethesda)">
        <title>Hybrid Assembly of the Genome of the Entomopathogenic Nematode Steinernema carpocapsae Identifies the X-Chromosome.</title>
        <authorList>
            <person name="Serra L."/>
            <person name="Macchietto M."/>
            <person name="Macias-Munoz A."/>
            <person name="McGill C.J."/>
            <person name="Rodriguez I.M."/>
            <person name="Rodriguez B."/>
            <person name="Murad R."/>
            <person name="Mortazavi A."/>
        </authorList>
    </citation>
    <scope>NUCLEOTIDE SEQUENCE [LARGE SCALE GENOMIC DNA]</scope>
    <source>
        <strain evidence="2 3">ALL</strain>
    </source>
</reference>
<feature type="chain" id="PRO_5020493932" description="Secreted protein" evidence="1">
    <location>
        <begin position="25"/>
        <end position="93"/>
    </location>
</feature>
<protein>
    <recommendedName>
        <fullName evidence="4">Secreted protein</fullName>
    </recommendedName>
</protein>
<name>A0A4U5MGF6_STECR</name>
<keyword evidence="1" id="KW-0732">Signal</keyword>
<dbReference type="AlphaFoldDB" id="A0A4U5MGF6"/>
<accession>A0A4U5MGF6</accession>
<dbReference type="Proteomes" id="UP000298663">
    <property type="component" value="Unassembled WGS sequence"/>
</dbReference>
<reference evidence="2 3" key="1">
    <citation type="journal article" date="2015" name="Genome Biol.">
        <title>Comparative genomics of Steinernema reveals deeply conserved gene regulatory networks.</title>
        <authorList>
            <person name="Dillman A.R."/>
            <person name="Macchietto M."/>
            <person name="Porter C.F."/>
            <person name="Rogers A."/>
            <person name="Williams B."/>
            <person name="Antoshechkin I."/>
            <person name="Lee M.M."/>
            <person name="Goodwin Z."/>
            <person name="Lu X."/>
            <person name="Lewis E.E."/>
            <person name="Goodrich-Blair H."/>
            <person name="Stock S.P."/>
            <person name="Adams B.J."/>
            <person name="Sternberg P.W."/>
            <person name="Mortazavi A."/>
        </authorList>
    </citation>
    <scope>NUCLEOTIDE SEQUENCE [LARGE SCALE GENOMIC DNA]</scope>
    <source>
        <strain evidence="2 3">ALL</strain>
    </source>
</reference>
<keyword evidence="3" id="KW-1185">Reference proteome</keyword>
<feature type="signal peptide" evidence="1">
    <location>
        <begin position="1"/>
        <end position="24"/>
    </location>
</feature>
<sequence length="93" mass="11134">MLMTLGVASTRILLASLIFRCAQNTTFTNQVNQKNTRKGQLHNDPVGHGLPRRLRHRHRNLNLHFNIHRIFHKNSVPHFRMFWIYVELKIRRV</sequence>
<proteinExistence type="predicted"/>
<gene>
    <name evidence="2" type="ORF">L596_024320</name>
</gene>
<comment type="caution">
    <text evidence="2">The sequence shown here is derived from an EMBL/GenBank/DDBJ whole genome shotgun (WGS) entry which is preliminary data.</text>
</comment>
<evidence type="ECO:0008006" key="4">
    <source>
        <dbReference type="Google" id="ProtNLM"/>
    </source>
</evidence>
<dbReference type="EMBL" id="AZBU02000008">
    <property type="protein sequence ID" value="TKR68324.1"/>
    <property type="molecule type" value="Genomic_DNA"/>
</dbReference>
<evidence type="ECO:0000313" key="2">
    <source>
        <dbReference type="EMBL" id="TKR68324.1"/>
    </source>
</evidence>
<evidence type="ECO:0000256" key="1">
    <source>
        <dbReference type="SAM" id="SignalP"/>
    </source>
</evidence>